<dbReference type="Proteomes" id="UP000270468">
    <property type="component" value="Unassembled WGS sequence"/>
</dbReference>
<name>A0A3P5WX42_9BACL</name>
<evidence type="ECO:0000313" key="4">
    <source>
        <dbReference type="Proteomes" id="UP000270468"/>
    </source>
</evidence>
<dbReference type="InterPro" id="IPR050789">
    <property type="entry name" value="Diverse_Enzym_Activities"/>
</dbReference>
<dbReference type="GO" id="GO:0016787">
    <property type="term" value="F:hydrolase activity"/>
    <property type="evidence" value="ECO:0007669"/>
    <property type="project" value="UniProtKB-KW"/>
</dbReference>
<dbReference type="AlphaFoldDB" id="A0A3P5WX42"/>
<keyword evidence="4" id="KW-1185">Reference proteome</keyword>
<dbReference type="PANTHER" id="PTHR43283:SF11">
    <property type="entry name" value="BETA-LACTAMASE-RELATED DOMAIN-CONTAINING PROTEIN"/>
    <property type="match status" value="1"/>
</dbReference>
<dbReference type="OrthoDB" id="846150at2"/>
<evidence type="ECO:0000313" key="3">
    <source>
        <dbReference type="EMBL" id="VDC26012.1"/>
    </source>
</evidence>
<sequence>MKIQKQKLKKIFEKTTKNNLIHESVLLIENSNGDFSYHNGYGGKKTDTPFLLASITKLFTSTCILILREQGKLSLDDKIAKYFQEDTLRDLHVYKGQEYSMDLTLSNLLFHTSGLPDVIEEGSSKAKKRVIDKDRKIGIDEIIIKTKQLKPHFAPDNGKKAHYANINFDILGKVIEIVTDSTLEDVYKQYIYDPLGLKNTYLPIDENDFVPFVYYKDTSLYRPKMVRSIRASGGCISTARDLMIFIKAFFGGRLFNKAVFRGLDINNKLQATMSPIHYGAGYMRIPLGGLATLFMGKGELLGHSGSTGSFAFYHPVSDLFFVGDVNQIANPALPVRLAMRLAMSTGS</sequence>
<evidence type="ECO:0000256" key="1">
    <source>
        <dbReference type="ARBA" id="ARBA00022801"/>
    </source>
</evidence>
<dbReference type="PANTHER" id="PTHR43283">
    <property type="entry name" value="BETA-LACTAMASE-RELATED"/>
    <property type="match status" value="1"/>
</dbReference>
<reference evidence="3 4" key="1">
    <citation type="submission" date="2018-11" db="EMBL/GenBank/DDBJ databases">
        <authorList>
            <person name="Criscuolo A."/>
        </authorList>
    </citation>
    <scope>NUCLEOTIDE SEQUENCE [LARGE SCALE GENOMIC DNA]</scope>
    <source>
        <strain evidence="3">ATB-66</strain>
    </source>
</reference>
<protein>
    <submittedName>
        <fullName evidence="3">Penicillin-binding protein 4</fullName>
    </submittedName>
</protein>
<organism evidence="3 4">
    <name type="scientific">Filibacter tadaridae</name>
    <dbReference type="NCBI Taxonomy" id="2483811"/>
    <lineage>
        <taxon>Bacteria</taxon>
        <taxon>Bacillati</taxon>
        <taxon>Bacillota</taxon>
        <taxon>Bacilli</taxon>
        <taxon>Bacillales</taxon>
        <taxon>Caryophanaceae</taxon>
        <taxon>Filibacter</taxon>
    </lineage>
</organism>
<proteinExistence type="predicted"/>
<dbReference type="Gene3D" id="3.40.710.10">
    <property type="entry name" value="DD-peptidase/beta-lactamase superfamily"/>
    <property type="match status" value="1"/>
</dbReference>
<evidence type="ECO:0000259" key="2">
    <source>
        <dbReference type="Pfam" id="PF00144"/>
    </source>
</evidence>
<dbReference type="InterPro" id="IPR012338">
    <property type="entry name" value="Beta-lactam/transpept-like"/>
</dbReference>
<dbReference type="InterPro" id="IPR001466">
    <property type="entry name" value="Beta-lactam-related"/>
</dbReference>
<gene>
    <name evidence="3" type="primary">pbpE_1</name>
    <name evidence="3" type="ORF">FILTAD_01429</name>
</gene>
<dbReference type="SUPFAM" id="SSF56601">
    <property type="entry name" value="beta-lactamase/transpeptidase-like"/>
    <property type="match status" value="1"/>
</dbReference>
<dbReference type="EMBL" id="UXAV01000036">
    <property type="protein sequence ID" value="VDC26012.1"/>
    <property type="molecule type" value="Genomic_DNA"/>
</dbReference>
<accession>A0A3P5WX42</accession>
<dbReference type="RefSeq" id="WP_124069805.1">
    <property type="nucleotide sequence ID" value="NZ_CBCRXF010000006.1"/>
</dbReference>
<keyword evidence="1" id="KW-0378">Hydrolase</keyword>
<dbReference type="Pfam" id="PF00144">
    <property type="entry name" value="Beta-lactamase"/>
    <property type="match status" value="1"/>
</dbReference>
<feature type="domain" description="Beta-lactamase-related" evidence="2">
    <location>
        <begin position="32"/>
        <end position="323"/>
    </location>
</feature>